<evidence type="ECO:0000256" key="6">
    <source>
        <dbReference type="SAM" id="Phobius"/>
    </source>
</evidence>
<dbReference type="InterPro" id="IPR051311">
    <property type="entry name" value="DedA_domain"/>
</dbReference>
<accession>A0A158DVM1</accession>
<dbReference type="PANTHER" id="PTHR42709:SF6">
    <property type="entry name" value="UNDECAPRENYL PHOSPHATE TRANSPORTER A"/>
    <property type="match status" value="1"/>
</dbReference>
<dbReference type="GO" id="GO:0004792">
    <property type="term" value="F:thiosulfate-cyanide sulfurtransferase activity"/>
    <property type="evidence" value="ECO:0007669"/>
    <property type="project" value="InterPro"/>
</dbReference>
<evidence type="ECO:0000256" key="2">
    <source>
        <dbReference type="ARBA" id="ARBA00022475"/>
    </source>
</evidence>
<dbReference type="InterPro" id="IPR032816">
    <property type="entry name" value="VTT_dom"/>
</dbReference>
<name>A0A158DVM1_9BURK</name>
<comment type="subcellular location">
    <subcellularLocation>
        <location evidence="1">Cell membrane</location>
        <topology evidence="1">Multi-pass membrane protein</topology>
    </subcellularLocation>
</comment>
<proteinExistence type="predicted"/>
<protein>
    <submittedName>
        <fullName evidence="8">Rhodanese domain-containing protein</fullName>
    </submittedName>
</protein>
<keyword evidence="9" id="KW-1185">Reference proteome</keyword>
<dbReference type="SUPFAM" id="SSF52821">
    <property type="entry name" value="Rhodanese/Cell cycle control phosphatase"/>
    <property type="match status" value="1"/>
</dbReference>
<dbReference type="GO" id="GO:0005886">
    <property type="term" value="C:plasma membrane"/>
    <property type="evidence" value="ECO:0007669"/>
    <property type="project" value="UniProtKB-SubCell"/>
</dbReference>
<reference evidence="8" key="1">
    <citation type="submission" date="2016-01" db="EMBL/GenBank/DDBJ databases">
        <authorList>
            <person name="Peeters C."/>
        </authorList>
    </citation>
    <scope>NUCLEOTIDE SEQUENCE</scope>
    <source>
        <strain evidence="8">LMG 29321</strain>
    </source>
</reference>
<dbReference type="Gene3D" id="3.40.250.10">
    <property type="entry name" value="Rhodanese-like domain"/>
    <property type="match status" value="1"/>
</dbReference>
<evidence type="ECO:0000256" key="3">
    <source>
        <dbReference type="ARBA" id="ARBA00022692"/>
    </source>
</evidence>
<comment type="caution">
    <text evidence="8">The sequence shown here is derived from an EMBL/GenBank/DDBJ whole genome shotgun (WGS) entry which is preliminary data.</text>
</comment>
<evidence type="ECO:0000313" key="9">
    <source>
        <dbReference type="Proteomes" id="UP000071859"/>
    </source>
</evidence>
<evidence type="ECO:0000313" key="8">
    <source>
        <dbReference type="EMBL" id="SAK98645.1"/>
    </source>
</evidence>
<dbReference type="PROSITE" id="PS50206">
    <property type="entry name" value="RHODANESE_3"/>
    <property type="match status" value="1"/>
</dbReference>
<dbReference type="Pfam" id="PF00581">
    <property type="entry name" value="Rhodanese"/>
    <property type="match status" value="1"/>
</dbReference>
<dbReference type="Pfam" id="PF09335">
    <property type="entry name" value="VTT_dom"/>
    <property type="match status" value="1"/>
</dbReference>
<evidence type="ECO:0000256" key="1">
    <source>
        <dbReference type="ARBA" id="ARBA00004651"/>
    </source>
</evidence>
<dbReference type="InterPro" id="IPR023695">
    <property type="entry name" value="Thiosulf_sulfurTrfase"/>
</dbReference>
<dbReference type="CDD" id="cd01444">
    <property type="entry name" value="GlpE_ST"/>
    <property type="match status" value="1"/>
</dbReference>
<evidence type="ECO:0000259" key="7">
    <source>
        <dbReference type="PROSITE" id="PS50206"/>
    </source>
</evidence>
<evidence type="ECO:0000256" key="4">
    <source>
        <dbReference type="ARBA" id="ARBA00022989"/>
    </source>
</evidence>
<keyword evidence="4 6" id="KW-1133">Transmembrane helix</keyword>
<dbReference type="Proteomes" id="UP000071859">
    <property type="component" value="Unassembled WGS sequence"/>
</dbReference>
<organism evidence="8 9">
    <name type="scientific">Caballeronia calidae</name>
    <dbReference type="NCBI Taxonomy" id="1777139"/>
    <lineage>
        <taxon>Bacteria</taxon>
        <taxon>Pseudomonadati</taxon>
        <taxon>Pseudomonadota</taxon>
        <taxon>Betaproteobacteria</taxon>
        <taxon>Burkholderiales</taxon>
        <taxon>Burkholderiaceae</taxon>
        <taxon>Caballeronia</taxon>
    </lineage>
</organism>
<keyword evidence="2" id="KW-1003">Cell membrane</keyword>
<feature type="transmembrane region" description="Helical" evidence="6">
    <location>
        <begin position="181"/>
        <end position="198"/>
    </location>
</feature>
<sequence>MLLHQLVDRFGPAIVFLNVMGAALGLPVPAMPTMIVVGASIALMAVNGGAFWAPLLGVLCVAVAGGVLGDLVWFQGGRKYGDKTLKTICKLSLSRDTCVKKTERFFGRWGVRILLVAKFIPGLSLVSVPLAGAMGVRLRSFIAHDGAGIALWGAVGLIVGVIFAAQLEMVFAMISLLGRQAVMVIAALFAIYVAYRWWRRRALMATLEKARISVDELYALMNDEPLPVIFDIRSPEKRMLDPFTIPGSLFADERDLAEIIENYDKSRKVVIYCSCPNEVSAAWMAKTMRTAGFRDVVPLTGGLDAWRLAGFDVATLTEFGELSAATPEEVAEMAAMCPWPVKSAAAPAASSGPASLHEAGFPHGDRA</sequence>
<dbReference type="GO" id="GO:0005737">
    <property type="term" value="C:cytoplasm"/>
    <property type="evidence" value="ECO:0007669"/>
    <property type="project" value="InterPro"/>
</dbReference>
<dbReference type="EMBL" id="FCOX02000038">
    <property type="protein sequence ID" value="SAK98645.1"/>
    <property type="molecule type" value="Genomic_DNA"/>
</dbReference>
<feature type="transmembrane region" description="Helical" evidence="6">
    <location>
        <begin position="12"/>
        <end position="45"/>
    </location>
</feature>
<keyword evidence="3 6" id="KW-0812">Transmembrane</keyword>
<dbReference type="OrthoDB" id="21108at2"/>
<dbReference type="SMART" id="SM00450">
    <property type="entry name" value="RHOD"/>
    <property type="match status" value="1"/>
</dbReference>
<feature type="domain" description="Rhodanese" evidence="7">
    <location>
        <begin position="223"/>
        <end position="315"/>
    </location>
</feature>
<evidence type="ECO:0000256" key="5">
    <source>
        <dbReference type="ARBA" id="ARBA00023136"/>
    </source>
</evidence>
<dbReference type="PANTHER" id="PTHR42709">
    <property type="entry name" value="ALKALINE PHOSPHATASE LIKE PROTEIN"/>
    <property type="match status" value="1"/>
</dbReference>
<feature type="transmembrane region" description="Helical" evidence="6">
    <location>
        <begin position="150"/>
        <end position="174"/>
    </location>
</feature>
<feature type="transmembrane region" description="Helical" evidence="6">
    <location>
        <begin position="51"/>
        <end position="74"/>
    </location>
</feature>
<dbReference type="AlphaFoldDB" id="A0A158DVM1"/>
<keyword evidence="5 6" id="KW-0472">Membrane</keyword>
<dbReference type="RefSeq" id="WP_062609363.1">
    <property type="nucleotide sequence ID" value="NZ_FCOX02000038.1"/>
</dbReference>
<dbReference type="InterPro" id="IPR036873">
    <property type="entry name" value="Rhodanese-like_dom_sf"/>
</dbReference>
<gene>
    <name evidence="8" type="ORF">AWB78_05687</name>
</gene>
<dbReference type="InterPro" id="IPR001763">
    <property type="entry name" value="Rhodanese-like_dom"/>
</dbReference>
<feature type="transmembrane region" description="Helical" evidence="6">
    <location>
        <begin position="109"/>
        <end position="130"/>
    </location>
</feature>